<dbReference type="Pfam" id="PF13432">
    <property type="entry name" value="TPR_16"/>
    <property type="match status" value="2"/>
</dbReference>
<comment type="caution">
    <text evidence="4">The sequence shown here is derived from an EMBL/GenBank/DDBJ whole genome shotgun (WGS) entry which is preliminary data.</text>
</comment>
<dbReference type="Proteomes" id="UP000229498">
    <property type="component" value="Unassembled WGS sequence"/>
</dbReference>
<protein>
    <submittedName>
        <fullName evidence="4">Uncharacterized protein</fullName>
    </submittedName>
</protein>
<dbReference type="SMART" id="SM00028">
    <property type="entry name" value="TPR"/>
    <property type="match status" value="5"/>
</dbReference>
<dbReference type="InterPro" id="IPR019734">
    <property type="entry name" value="TPR_rpt"/>
</dbReference>
<evidence type="ECO:0000256" key="2">
    <source>
        <dbReference type="ARBA" id="ARBA00022803"/>
    </source>
</evidence>
<name>A0A2M9FZ08_9PROT</name>
<dbReference type="PANTHER" id="PTHR44858:SF1">
    <property type="entry name" value="UDP-N-ACETYLGLUCOSAMINE--PEPTIDE N-ACETYLGLUCOSAMINYLTRANSFERASE SPINDLY-RELATED"/>
    <property type="match status" value="1"/>
</dbReference>
<feature type="repeat" description="TPR" evidence="3">
    <location>
        <begin position="100"/>
        <end position="133"/>
    </location>
</feature>
<dbReference type="PROSITE" id="PS50005">
    <property type="entry name" value="TPR"/>
    <property type="match status" value="3"/>
</dbReference>
<gene>
    <name evidence="4" type="ORF">CVT23_15265</name>
</gene>
<dbReference type="InterPro" id="IPR011990">
    <property type="entry name" value="TPR-like_helical_dom_sf"/>
</dbReference>
<accession>A0A2M9FZ08</accession>
<dbReference type="InterPro" id="IPR050498">
    <property type="entry name" value="Ycf3"/>
</dbReference>
<dbReference type="SUPFAM" id="SSF48452">
    <property type="entry name" value="TPR-like"/>
    <property type="match status" value="1"/>
</dbReference>
<keyword evidence="1" id="KW-0677">Repeat</keyword>
<feature type="repeat" description="TPR" evidence="3">
    <location>
        <begin position="168"/>
        <end position="201"/>
    </location>
</feature>
<evidence type="ECO:0000256" key="3">
    <source>
        <dbReference type="PROSITE-ProRule" id="PRU00339"/>
    </source>
</evidence>
<reference evidence="4 5" key="1">
    <citation type="submission" date="2017-11" db="EMBL/GenBank/DDBJ databases">
        <title>Draft genome sequence of Rhizobiales bacterium SY3-13.</title>
        <authorList>
            <person name="Sun C."/>
        </authorList>
    </citation>
    <scope>NUCLEOTIDE SEQUENCE [LARGE SCALE GENOMIC DNA]</scope>
    <source>
        <strain evidence="4 5">SY3-13</strain>
    </source>
</reference>
<organism evidence="4 5">
    <name type="scientific">Minwuia thermotolerans</name>
    <dbReference type="NCBI Taxonomy" id="2056226"/>
    <lineage>
        <taxon>Bacteria</taxon>
        <taxon>Pseudomonadati</taxon>
        <taxon>Pseudomonadota</taxon>
        <taxon>Alphaproteobacteria</taxon>
        <taxon>Minwuiales</taxon>
        <taxon>Minwuiaceae</taxon>
        <taxon>Minwuia</taxon>
    </lineage>
</organism>
<keyword evidence="5" id="KW-1185">Reference proteome</keyword>
<proteinExistence type="predicted"/>
<feature type="repeat" description="TPR" evidence="3">
    <location>
        <begin position="134"/>
        <end position="167"/>
    </location>
</feature>
<dbReference type="RefSeq" id="WP_109792342.1">
    <property type="nucleotide sequence ID" value="NZ_PHIG01000039.1"/>
</dbReference>
<dbReference type="Pfam" id="PF13181">
    <property type="entry name" value="TPR_8"/>
    <property type="match status" value="1"/>
</dbReference>
<dbReference type="Gene3D" id="1.25.40.10">
    <property type="entry name" value="Tetratricopeptide repeat domain"/>
    <property type="match status" value="3"/>
</dbReference>
<sequence>MRAIVLGAVLVFGAVRAEAESPLTGEVLQQRCEDDGLPTRLQKSYCGVSIALGAHPSATITVDDLIEQCPDQTEPYNSWALDSAFCSVLAHHATDPDIRAAAYYESAYALDEIGAYDEAIIDLDRALELRPGDYDALVNRGLAKRKAGRLHEAVADYDLAIEAEPGRMDAYNNRGTVFLRQERYDRAIADFQKALDLQPGNSLTRFNLGLALQHKGRLRAALANYEALAAAGDAIGEVVDIAFLHGQRAEAYADLNDGPAAVAAYEDVVSHDPSVSAAHFMLAQFRAFGPEEVRDFDKALFHAEENLRLDPADGVGVYVLARIHAAKGDIDAAVATHRRLADNHWVYKSVYISVLKRKGYLAADAPEDEWSDAAQAALTECARENCTILNE</sequence>
<dbReference type="AlphaFoldDB" id="A0A2M9FZ08"/>
<dbReference type="PROSITE" id="PS50293">
    <property type="entry name" value="TPR_REGION"/>
    <property type="match status" value="1"/>
</dbReference>
<dbReference type="EMBL" id="PHIG01000039">
    <property type="protein sequence ID" value="PJK28698.1"/>
    <property type="molecule type" value="Genomic_DNA"/>
</dbReference>
<dbReference type="PANTHER" id="PTHR44858">
    <property type="entry name" value="TETRATRICOPEPTIDE REPEAT PROTEIN 6"/>
    <property type="match status" value="1"/>
</dbReference>
<evidence type="ECO:0000313" key="5">
    <source>
        <dbReference type="Proteomes" id="UP000229498"/>
    </source>
</evidence>
<evidence type="ECO:0000313" key="4">
    <source>
        <dbReference type="EMBL" id="PJK28698.1"/>
    </source>
</evidence>
<keyword evidence="2 3" id="KW-0802">TPR repeat</keyword>
<evidence type="ECO:0000256" key="1">
    <source>
        <dbReference type="ARBA" id="ARBA00022737"/>
    </source>
</evidence>